<dbReference type="Gene3D" id="3.40.50.150">
    <property type="entry name" value="Vaccinia Virus protein VP39"/>
    <property type="match status" value="1"/>
</dbReference>
<comment type="caution">
    <text evidence="13">The sequence shown here is derived from an EMBL/GenBank/DDBJ whole genome shotgun (WGS) entry which is preliminary data.</text>
</comment>
<dbReference type="CDD" id="cd02440">
    <property type="entry name" value="AdoMet_MTases"/>
    <property type="match status" value="1"/>
</dbReference>
<evidence type="ECO:0000256" key="2">
    <source>
        <dbReference type="ARBA" id="ARBA00005369"/>
    </source>
</evidence>
<organism evidence="13 14">
    <name type="scientific">Nonomuraea insulae</name>
    <dbReference type="NCBI Taxonomy" id="1616787"/>
    <lineage>
        <taxon>Bacteria</taxon>
        <taxon>Bacillati</taxon>
        <taxon>Actinomycetota</taxon>
        <taxon>Actinomycetes</taxon>
        <taxon>Streptosporangiales</taxon>
        <taxon>Streptosporangiaceae</taxon>
        <taxon>Nonomuraea</taxon>
    </lineage>
</organism>
<evidence type="ECO:0000256" key="9">
    <source>
        <dbReference type="ARBA" id="ARBA00030757"/>
    </source>
</evidence>
<dbReference type="InterPro" id="IPR029063">
    <property type="entry name" value="SAM-dependent_MTases_sf"/>
</dbReference>
<evidence type="ECO:0000256" key="12">
    <source>
        <dbReference type="SAM" id="MobiDB-lite"/>
    </source>
</evidence>
<dbReference type="PANTHER" id="PTHR11579">
    <property type="entry name" value="PROTEIN-L-ISOASPARTATE O-METHYLTRANSFERASE"/>
    <property type="match status" value="1"/>
</dbReference>
<accession>A0ABW1D7K3</accession>
<keyword evidence="7" id="KW-0808">Transferase</keyword>
<evidence type="ECO:0000256" key="8">
    <source>
        <dbReference type="ARBA" id="ARBA00022691"/>
    </source>
</evidence>
<dbReference type="PANTHER" id="PTHR11579:SF0">
    <property type="entry name" value="PROTEIN-L-ISOASPARTATE(D-ASPARTATE) O-METHYLTRANSFERASE"/>
    <property type="match status" value="1"/>
</dbReference>
<keyword evidence="8" id="KW-0949">S-adenosyl-L-methionine</keyword>
<evidence type="ECO:0000256" key="7">
    <source>
        <dbReference type="ARBA" id="ARBA00022679"/>
    </source>
</evidence>
<proteinExistence type="inferred from homology"/>
<name>A0ABW1D7K3_9ACTN</name>
<gene>
    <name evidence="13" type="ORF">ACFPZ3_55865</name>
</gene>
<dbReference type="InterPro" id="IPR000682">
    <property type="entry name" value="PCMT"/>
</dbReference>
<dbReference type="SUPFAM" id="SSF53335">
    <property type="entry name" value="S-adenosyl-L-methionine-dependent methyltransferases"/>
    <property type="match status" value="1"/>
</dbReference>
<keyword evidence="14" id="KW-1185">Reference proteome</keyword>
<protein>
    <recommendedName>
        <fullName evidence="4">Protein-L-isoaspartate O-methyltransferase</fullName>
        <ecNumber evidence="3">2.1.1.77</ecNumber>
    </recommendedName>
    <alternativeName>
        <fullName evidence="11">L-isoaspartyl protein carboxyl methyltransferase</fullName>
    </alternativeName>
    <alternativeName>
        <fullName evidence="9">Protein L-isoaspartyl methyltransferase</fullName>
    </alternativeName>
    <alternativeName>
        <fullName evidence="10">Protein-beta-aspartate methyltransferase</fullName>
    </alternativeName>
</protein>
<reference evidence="14" key="1">
    <citation type="journal article" date="2019" name="Int. J. Syst. Evol. Microbiol.">
        <title>The Global Catalogue of Microorganisms (GCM) 10K type strain sequencing project: providing services to taxonomists for standard genome sequencing and annotation.</title>
        <authorList>
            <consortium name="The Broad Institute Genomics Platform"/>
            <consortium name="The Broad Institute Genome Sequencing Center for Infectious Disease"/>
            <person name="Wu L."/>
            <person name="Ma J."/>
        </authorList>
    </citation>
    <scope>NUCLEOTIDE SEQUENCE [LARGE SCALE GENOMIC DNA]</scope>
    <source>
        <strain evidence="14">CCUG 53903</strain>
    </source>
</reference>
<sequence length="243" mass="26112">MTDVSTDNDVEEAAALRAAMVEQIAARHQALGLTLPAVVERALRTVPRHLFTGDADLNTAYQNAAHVTKRNELGKSMSSVSAPWLQAMMLGQARLKPGERVLEIGSGGYNAALIQEVVEPAGSVTTIDIDPEITDRAQRCLMDAGYDGVEVICADAEDVIEPGRTFDAIIVTVGSWDVPPAWLAQLAEGGRLVVPLRTWGLTRSWVLERQDGALTGRHHETCGRGDRPGPRVRHPPGRASPAA</sequence>
<feature type="region of interest" description="Disordered" evidence="12">
    <location>
        <begin position="216"/>
        <end position="243"/>
    </location>
</feature>
<evidence type="ECO:0000256" key="3">
    <source>
        <dbReference type="ARBA" id="ARBA00011890"/>
    </source>
</evidence>
<evidence type="ECO:0000256" key="6">
    <source>
        <dbReference type="ARBA" id="ARBA00022603"/>
    </source>
</evidence>
<evidence type="ECO:0000256" key="5">
    <source>
        <dbReference type="ARBA" id="ARBA00022490"/>
    </source>
</evidence>
<dbReference type="Pfam" id="PF01135">
    <property type="entry name" value="PCMT"/>
    <property type="match status" value="1"/>
</dbReference>
<keyword evidence="6 13" id="KW-0489">Methyltransferase</keyword>
<dbReference type="GO" id="GO:0008168">
    <property type="term" value="F:methyltransferase activity"/>
    <property type="evidence" value="ECO:0007669"/>
    <property type="project" value="UniProtKB-KW"/>
</dbReference>
<evidence type="ECO:0000256" key="11">
    <source>
        <dbReference type="ARBA" id="ARBA00031350"/>
    </source>
</evidence>
<comment type="similarity">
    <text evidence="2">Belongs to the methyltransferase superfamily. L-isoaspartyl/D-aspartyl protein methyltransferase family.</text>
</comment>
<dbReference type="RefSeq" id="WP_379522616.1">
    <property type="nucleotide sequence ID" value="NZ_JBHSPA010000089.1"/>
</dbReference>
<keyword evidence="5" id="KW-0963">Cytoplasm</keyword>
<feature type="compositionally biased region" description="Basic and acidic residues" evidence="12">
    <location>
        <begin position="216"/>
        <end position="229"/>
    </location>
</feature>
<dbReference type="EMBL" id="JBHSPA010000089">
    <property type="protein sequence ID" value="MFC5833190.1"/>
    <property type="molecule type" value="Genomic_DNA"/>
</dbReference>
<evidence type="ECO:0000313" key="13">
    <source>
        <dbReference type="EMBL" id="MFC5833190.1"/>
    </source>
</evidence>
<dbReference type="GO" id="GO:0032259">
    <property type="term" value="P:methylation"/>
    <property type="evidence" value="ECO:0007669"/>
    <property type="project" value="UniProtKB-KW"/>
</dbReference>
<comment type="subcellular location">
    <subcellularLocation>
        <location evidence="1">Cytoplasm</location>
    </subcellularLocation>
</comment>
<evidence type="ECO:0000256" key="1">
    <source>
        <dbReference type="ARBA" id="ARBA00004496"/>
    </source>
</evidence>
<evidence type="ECO:0000313" key="14">
    <source>
        <dbReference type="Proteomes" id="UP001596058"/>
    </source>
</evidence>
<dbReference type="EC" id="2.1.1.77" evidence="3"/>
<evidence type="ECO:0000256" key="10">
    <source>
        <dbReference type="ARBA" id="ARBA00031323"/>
    </source>
</evidence>
<dbReference type="Proteomes" id="UP001596058">
    <property type="component" value="Unassembled WGS sequence"/>
</dbReference>
<evidence type="ECO:0000256" key="4">
    <source>
        <dbReference type="ARBA" id="ARBA00013346"/>
    </source>
</evidence>